<name>A0ABT9PFA2_9ACTO</name>
<gene>
    <name evidence="1" type="ORF">J2S45_000062</name>
</gene>
<organism evidence="1 2">
    <name type="scientific">Trueperella abortisuis</name>
    <dbReference type="NCBI Taxonomy" id="445930"/>
    <lineage>
        <taxon>Bacteria</taxon>
        <taxon>Bacillati</taxon>
        <taxon>Actinomycetota</taxon>
        <taxon>Actinomycetes</taxon>
        <taxon>Actinomycetales</taxon>
        <taxon>Actinomycetaceae</taxon>
        <taxon>Trueperella</taxon>
    </lineage>
</organism>
<dbReference type="EMBL" id="JAUSQL010000001">
    <property type="protein sequence ID" value="MDP9831383.1"/>
    <property type="molecule type" value="Genomic_DNA"/>
</dbReference>
<comment type="caution">
    <text evidence="1">The sequence shown here is derived from an EMBL/GenBank/DDBJ whole genome shotgun (WGS) entry which is preliminary data.</text>
</comment>
<dbReference type="RefSeq" id="WP_307634143.1">
    <property type="nucleotide sequence ID" value="NZ_JAUSQL010000001.1"/>
</dbReference>
<protein>
    <submittedName>
        <fullName evidence="1">Uncharacterized protein</fullName>
    </submittedName>
</protein>
<evidence type="ECO:0000313" key="2">
    <source>
        <dbReference type="Proteomes" id="UP001230145"/>
    </source>
</evidence>
<sequence length="92" mass="10189">MVHLLSEERMATYITAADGDLDNAFELYAWNIQLATALQGATAMVEVVARNAIDHALTAWHQGKHPGGDWFNLPVFDERTRNDIAAARARVP</sequence>
<reference evidence="1 2" key="1">
    <citation type="submission" date="2023-07" db="EMBL/GenBank/DDBJ databases">
        <title>Sequencing the genomes of 1000 actinobacteria strains.</title>
        <authorList>
            <person name="Klenk H.-P."/>
        </authorList>
    </citation>
    <scope>NUCLEOTIDE SEQUENCE [LARGE SCALE GENOMIC DNA]</scope>
    <source>
        <strain evidence="1 2">DSM 19515</strain>
    </source>
</reference>
<accession>A0ABT9PFA2</accession>
<evidence type="ECO:0000313" key="1">
    <source>
        <dbReference type="EMBL" id="MDP9831383.1"/>
    </source>
</evidence>
<proteinExistence type="predicted"/>
<dbReference type="Proteomes" id="UP001230145">
    <property type="component" value="Unassembled WGS sequence"/>
</dbReference>
<keyword evidence="2" id="KW-1185">Reference proteome</keyword>